<proteinExistence type="predicted"/>
<name>A0A919K147_9ACTN</name>
<feature type="region of interest" description="Disordered" evidence="1">
    <location>
        <begin position="1"/>
        <end position="21"/>
    </location>
</feature>
<feature type="compositionally biased region" description="Pro residues" evidence="1">
    <location>
        <begin position="7"/>
        <end position="16"/>
    </location>
</feature>
<gene>
    <name evidence="2" type="ORF">Ari01nite_46000</name>
</gene>
<evidence type="ECO:0000313" key="2">
    <source>
        <dbReference type="EMBL" id="GIE97135.1"/>
    </source>
</evidence>
<dbReference type="Proteomes" id="UP000636960">
    <property type="component" value="Unassembled WGS sequence"/>
</dbReference>
<accession>A0A919K147</accession>
<comment type="caution">
    <text evidence="2">The sequence shown here is derived from an EMBL/GenBank/DDBJ whole genome shotgun (WGS) entry which is preliminary data.</text>
</comment>
<reference evidence="2" key="1">
    <citation type="submission" date="2021-01" db="EMBL/GenBank/DDBJ databases">
        <title>Whole genome shotgun sequence of Actinoplanes rishiriensis NBRC 108556.</title>
        <authorList>
            <person name="Komaki H."/>
            <person name="Tamura T."/>
        </authorList>
    </citation>
    <scope>NUCLEOTIDE SEQUENCE</scope>
    <source>
        <strain evidence="2">NBRC 108556</strain>
    </source>
</reference>
<dbReference type="AlphaFoldDB" id="A0A919K147"/>
<dbReference type="EMBL" id="BOMV01000055">
    <property type="protein sequence ID" value="GIE97135.1"/>
    <property type="molecule type" value="Genomic_DNA"/>
</dbReference>
<evidence type="ECO:0000313" key="3">
    <source>
        <dbReference type="Proteomes" id="UP000636960"/>
    </source>
</evidence>
<sequence>MLAPSGPSCPPKPNWSPSPTGQWMIKRLAALPGDPVPADLAIVPEPLTGPVPAGCRGRYGERERLAAMRGASAHAR</sequence>
<organism evidence="2 3">
    <name type="scientific">Paractinoplanes rishiriensis</name>
    <dbReference type="NCBI Taxonomy" id="1050105"/>
    <lineage>
        <taxon>Bacteria</taxon>
        <taxon>Bacillati</taxon>
        <taxon>Actinomycetota</taxon>
        <taxon>Actinomycetes</taxon>
        <taxon>Micromonosporales</taxon>
        <taxon>Micromonosporaceae</taxon>
        <taxon>Paractinoplanes</taxon>
    </lineage>
</organism>
<keyword evidence="3" id="KW-1185">Reference proteome</keyword>
<protein>
    <submittedName>
        <fullName evidence="2">Uncharacterized protein</fullName>
    </submittedName>
</protein>
<evidence type="ECO:0000256" key="1">
    <source>
        <dbReference type="SAM" id="MobiDB-lite"/>
    </source>
</evidence>